<dbReference type="Proteomes" id="UP000094969">
    <property type="component" value="Chromosome"/>
</dbReference>
<dbReference type="PIRSF" id="PIRSF004846">
    <property type="entry name" value="ModA"/>
    <property type="match status" value="1"/>
</dbReference>
<evidence type="ECO:0000256" key="2">
    <source>
        <dbReference type="ARBA" id="ARBA00022505"/>
    </source>
</evidence>
<reference evidence="8 9" key="1">
    <citation type="journal article" date="2015" name="Antonie Van Leeuwenhoek">
        <title>Bosea vaviloviae sp. nov., a new species of slow-growing rhizobia isolated from nodules of the relict species Vavilovia formosa (Stev.) Fed.</title>
        <authorList>
            <person name="Safronova V.I."/>
            <person name="Kuznetsova I.G."/>
            <person name="Sazanova A.L."/>
            <person name="Kimeklis A.K."/>
            <person name="Belimov A.A."/>
            <person name="Andronov E.E."/>
            <person name="Pinaev A.G."/>
            <person name="Chizhevskaya E.P."/>
            <person name="Pukhaev A.R."/>
            <person name="Popov K.P."/>
            <person name="Willems A."/>
            <person name="Tikhonovich I.A."/>
        </authorList>
    </citation>
    <scope>NUCLEOTIDE SEQUENCE [LARGE SCALE GENOMIC DNA]</scope>
    <source>
        <strain evidence="8 9">Vaf18</strain>
    </source>
</reference>
<comment type="similarity">
    <text evidence="1">Belongs to the bacterial solute-binding protein ModA family.</text>
</comment>
<comment type="subunit">
    <text evidence="5">The complex is composed of two ATP-binding proteins (ModC), two transmembrane proteins (ModB) and a solute-binding protein (ModA).</text>
</comment>
<protein>
    <submittedName>
        <fullName evidence="8">Molybdate ABC transporter substrate-binding protein</fullName>
    </submittedName>
</protein>
<evidence type="ECO:0000256" key="6">
    <source>
        <dbReference type="PIRSR" id="PIRSR004846-1"/>
    </source>
</evidence>
<dbReference type="Pfam" id="PF13531">
    <property type="entry name" value="SBP_bac_11"/>
    <property type="match status" value="1"/>
</dbReference>
<evidence type="ECO:0000256" key="4">
    <source>
        <dbReference type="ARBA" id="ARBA00022729"/>
    </source>
</evidence>
<dbReference type="GO" id="GO:0030288">
    <property type="term" value="C:outer membrane-bounded periplasmic space"/>
    <property type="evidence" value="ECO:0007669"/>
    <property type="project" value="TreeGrafter"/>
</dbReference>
<dbReference type="AlphaFoldDB" id="A0A1D7U3S2"/>
<feature type="binding site" evidence="6">
    <location>
        <position position="198"/>
    </location>
    <ligand>
        <name>molybdate</name>
        <dbReference type="ChEBI" id="CHEBI:36264"/>
    </ligand>
</feature>
<dbReference type="GO" id="GO:0015689">
    <property type="term" value="P:molybdate ion transport"/>
    <property type="evidence" value="ECO:0007669"/>
    <property type="project" value="InterPro"/>
</dbReference>
<dbReference type="RefSeq" id="WP_069691241.1">
    <property type="nucleotide sequence ID" value="NZ_CP017147.1"/>
</dbReference>
<evidence type="ECO:0000256" key="5">
    <source>
        <dbReference type="ARBA" id="ARBA00062515"/>
    </source>
</evidence>
<feature type="signal peptide" evidence="7">
    <location>
        <begin position="1"/>
        <end position="28"/>
    </location>
</feature>
<organism evidence="8 9">
    <name type="scientific">Bosea vaviloviae</name>
    <dbReference type="NCBI Taxonomy" id="1526658"/>
    <lineage>
        <taxon>Bacteria</taxon>
        <taxon>Pseudomonadati</taxon>
        <taxon>Pseudomonadota</taxon>
        <taxon>Alphaproteobacteria</taxon>
        <taxon>Hyphomicrobiales</taxon>
        <taxon>Boseaceae</taxon>
        <taxon>Bosea</taxon>
    </lineage>
</organism>
<name>A0A1D7U3S2_9HYPH</name>
<keyword evidence="3 6" id="KW-0479">Metal-binding</keyword>
<dbReference type="SUPFAM" id="SSF53850">
    <property type="entry name" value="Periplasmic binding protein-like II"/>
    <property type="match status" value="1"/>
</dbReference>
<dbReference type="GO" id="GO:0030973">
    <property type="term" value="F:molybdate ion binding"/>
    <property type="evidence" value="ECO:0007669"/>
    <property type="project" value="TreeGrafter"/>
</dbReference>
<dbReference type="GO" id="GO:0046872">
    <property type="term" value="F:metal ion binding"/>
    <property type="evidence" value="ECO:0007669"/>
    <property type="project" value="UniProtKB-KW"/>
</dbReference>
<dbReference type="GO" id="GO:1901359">
    <property type="term" value="F:tungstate binding"/>
    <property type="evidence" value="ECO:0007669"/>
    <property type="project" value="UniProtKB-ARBA"/>
</dbReference>
<dbReference type="PANTHER" id="PTHR30632">
    <property type="entry name" value="MOLYBDATE-BINDING PERIPLASMIC PROTEIN"/>
    <property type="match status" value="1"/>
</dbReference>
<dbReference type="STRING" id="1526658.BHK69_17680"/>
<sequence length="268" mass="27865">MTTNRRFVMGVAAALLFGFSANVATAQAQTKELVIFAAASLKNALDEAAAAWVKETGKPAPKISYAASNSLAKQLEQGAPADLFLSADLDWMDYAASKNLITPETRVSLLANRIVLVAPSDSTAQVALTPGVDLSAALGSGRLAMGNVESVPAGKYGKAALEKLGGWDKVKDKIAQADNVRAALLLVSRGEAPLGIVYATDAAAEPKVKVAAVFPEDSHPPIIYPVAVTKDATNPDAQGFLTYLRGAGPKAAFEKQGFTVLNRPANAS</sequence>
<evidence type="ECO:0000256" key="3">
    <source>
        <dbReference type="ARBA" id="ARBA00022723"/>
    </source>
</evidence>
<keyword evidence="4 7" id="KW-0732">Signal</keyword>
<dbReference type="PANTHER" id="PTHR30632:SF17">
    <property type="entry name" value="MOLYBDATE-BINDING PROTEIN MODA"/>
    <property type="match status" value="1"/>
</dbReference>
<feature type="binding site" evidence="6">
    <location>
        <position position="153"/>
    </location>
    <ligand>
        <name>molybdate</name>
        <dbReference type="ChEBI" id="CHEBI:36264"/>
    </ligand>
</feature>
<evidence type="ECO:0000256" key="7">
    <source>
        <dbReference type="SAM" id="SignalP"/>
    </source>
</evidence>
<dbReference type="CDD" id="cd13536">
    <property type="entry name" value="PBP2_EcModA"/>
    <property type="match status" value="1"/>
</dbReference>
<evidence type="ECO:0000313" key="9">
    <source>
        <dbReference type="Proteomes" id="UP000094969"/>
    </source>
</evidence>
<feature type="binding site" evidence="6">
    <location>
        <position position="180"/>
    </location>
    <ligand>
        <name>molybdate</name>
        <dbReference type="ChEBI" id="CHEBI:36264"/>
    </ligand>
</feature>
<evidence type="ECO:0000256" key="1">
    <source>
        <dbReference type="ARBA" id="ARBA00009175"/>
    </source>
</evidence>
<dbReference type="KEGG" id="bvv:BHK69_17680"/>
<dbReference type="EMBL" id="CP017147">
    <property type="protein sequence ID" value="AOO82031.1"/>
    <property type="molecule type" value="Genomic_DNA"/>
</dbReference>
<dbReference type="OrthoDB" id="9785015at2"/>
<gene>
    <name evidence="8" type="ORF">BHK69_17680</name>
</gene>
<dbReference type="NCBIfam" id="TIGR01256">
    <property type="entry name" value="modA"/>
    <property type="match status" value="1"/>
</dbReference>
<dbReference type="InterPro" id="IPR050682">
    <property type="entry name" value="ModA/WtpA"/>
</dbReference>
<accession>A0A1D7U3S2</accession>
<feature type="binding site" evidence="6">
    <location>
        <position position="40"/>
    </location>
    <ligand>
        <name>molybdate</name>
        <dbReference type="ChEBI" id="CHEBI:36264"/>
    </ligand>
</feature>
<feature type="chain" id="PRO_5009099949" evidence="7">
    <location>
        <begin position="29"/>
        <end position="268"/>
    </location>
</feature>
<proteinExistence type="inferred from homology"/>
<dbReference type="InterPro" id="IPR005950">
    <property type="entry name" value="ModA"/>
</dbReference>
<keyword evidence="2 6" id="KW-0500">Molybdenum</keyword>
<dbReference type="NCBIfam" id="NF007958">
    <property type="entry name" value="PRK10677.1"/>
    <property type="match status" value="1"/>
</dbReference>
<dbReference type="FunFam" id="3.40.190.10:FF:000035">
    <property type="entry name" value="Molybdate ABC transporter substrate-binding protein"/>
    <property type="match status" value="1"/>
</dbReference>
<dbReference type="Gene3D" id="3.40.190.10">
    <property type="entry name" value="Periplasmic binding protein-like II"/>
    <property type="match status" value="2"/>
</dbReference>
<feature type="binding site" evidence="6">
    <location>
        <position position="68"/>
    </location>
    <ligand>
        <name>molybdate</name>
        <dbReference type="ChEBI" id="CHEBI:36264"/>
    </ligand>
</feature>
<keyword evidence="9" id="KW-1185">Reference proteome</keyword>
<evidence type="ECO:0000313" key="8">
    <source>
        <dbReference type="EMBL" id="AOO82031.1"/>
    </source>
</evidence>